<evidence type="ECO:0000313" key="2">
    <source>
        <dbReference type="Proteomes" id="UP000268096"/>
    </source>
</evidence>
<dbReference type="AlphaFoldDB" id="A0A0P9ZT78"/>
<dbReference type="EMBL" id="RBTH01000061">
    <property type="protein sequence ID" value="RMT50022.1"/>
    <property type="molecule type" value="Genomic_DNA"/>
</dbReference>
<reference evidence="1 2" key="1">
    <citation type="submission" date="2018-08" db="EMBL/GenBank/DDBJ databases">
        <title>Recombination of ecologically and evolutionarily significant loci maintains genetic cohesion in the Pseudomonas syringae species complex.</title>
        <authorList>
            <person name="Dillon M."/>
            <person name="Thakur S."/>
            <person name="Almeida R.N.D."/>
            <person name="Weir B.S."/>
            <person name="Guttman D.S."/>
        </authorList>
    </citation>
    <scope>NUCLEOTIDE SEQUENCE [LARGE SCALE GENOMIC DNA]</scope>
    <source>
        <strain evidence="1 2">ICMP 16926</strain>
    </source>
</reference>
<organism evidence="1 2">
    <name type="scientific">Pseudomonas syringae pv. solidagae</name>
    <dbReference type="NCBI Taxonomy" id="264458"/>
    <lineage>
        <taxon>Bacteria</taxon>
        <taxon>Pseudomonadati</taxon>
        <taxon>Pseudomonadota</taxon>
        <taxon>Gammaproteobacteria</taxon>
        <taxon>Pseudomonadales</taxon>
        <taxon>Pseudomonadaceae</taxon>
        <taxon>Pseudomonas</taxon>
        <taxon>Pseudomonas syringae</taxon>
    </lineage>
</organism>
<gene>
    <name evidence="1" type="ORF">ALP48_102201</name>
</gene>
<proteinExistence type="predicted"/>
<name>A0A0P9ZT78_PSESX</name>
<accession>A0A0P9ZT78</accession>
<comment type="caution">
    <text evidence="1">The sequence shown here is derived from an EMBL/GenBank/DDBJ whole genome shotgun (WGS) entry which is preliminary data.</text>
</comment>
<dbReference type="RefSeq" id="WP_003319382.1">
    <property type="nucleotide sequence ID" value="NZ_LJRH01000337.1"/>
</dbReference>
<sequence>MNPFDWLYCIGLTVVLAVSQTTPRQIAEVRPLGPDTSAGALLIAEASK</sequence>
<protein>
    <submittedName>
        <fullName evidence="1">Uncharacterized protein</fullName>
    </submittedName>
</protein>
<evidence type="ECO:0000313" key="1">
    <source>
        <dbReference type="EMBL" id="RMT50022.1"/>
    </source>
</evidence>
<dbReference type="Proteomes" id="UP000268096">
    <property type="component" value="Unassembled WGS sequence"/>
</dbReference>